<feature type="transmembrane region" description="Helical" evidence="8">
    <location>
        <begin position="258"/>
        <end position="277"/>
    </location>
</feature>
<feature type="region of interest" description="Disordered" evidence="7">
    <location>
        <begin position="425"/>
        <end position="578"/>
    </location>
</feature>
<evidence type="ECO:0000256" key="2">
    <source>
        <dbReference type="ARBA" id="ARBA00022448"/>
    </source>
</evidence>
<reference evidence="10 11" key="1">
    <citation type="submission" date="2020-07" db="EMBL/GenBank/DDBJ databases">
        <title>Sequencing the genomes of 1000 actinobacteria strains.</title>
        <authorList>
            <person name="Klenk H.-P."/>
        </authorList>
    </citation>
    <scope>NUCLEOTIDE SEQUENCE [LARGE SCALE GENOMIC DNA]</scope>
    <source>
        <strain evidence="10 11">DSM 18448</strain>
    </source>
</reference>
<evidence type="ECO:0000256" key="5">
    <source>
        <dbReference type="ARBA" id="ARBA00022989"/>
    </source>
</evidence>
<sequence length="578" mass="61272">MIETFRSLRNRNYRLYAAGSAVSNIGTWLQRVAQDWLVLELTHNSGTALGITTGLQFLPFLLVAPFGGLIADRFSKRKVLQCTQVAMGVTAAALALLDLTGVVTVWHVYLIAFLFGVASAVDNPARQSFVVEMVGKDDLANAVGLNSASFNGARVIGPAVAGFLIVLVGTGWVILINAITYSATVFALARMRSSELNSAPHVPRRPGMLRDGVRYVRGRPDLMLVLWVVFFVGCFGLNFQMTSALMATEVFGKGAGEYGVLGSIVAVGAVIGALRAARTGRPRLRIVLVAAVIFGILEALNGLAPTYLTFALMLPFLGFAQLTMITSANAMMQLSVSPEMRGRVISLYSMVFIGSTPFGAPIVGWVGQTFGARWTLIGGGLISLFGTLGAALILTHRQGLVMRAHLRPRPHLHIWWTQDRPEATGAAGLPADAAGPAGSAKEEVVTQERPIDAEPVESGPVEAEPVGVRTGSSGPDGRDDLRGEGSTPDAGQNARHDDSARRGSRSGHVSGQDRRSSGVPAQPAVRRTPALVGERVPAWSSIATTRCSGPTPQAVRPGRTRVSARQSRHGEAGRSSAL</sequence>
<organism evidence="10 11">
    <name type="scientific">Actinopolymorpha rutila</name>
    <dbReference type="NCBI Taxonomy" id="446787"/>
    <lineage>
        <taxon>Bacteria</taxon>
        <taxon>Bacillati</taxon>
        <taxon>Actinomycetota</taxon>
        <taxon>Actinomycetes</taxon>
        <taxon>Propionibacteriales</taxon>
        <taxon>Actinopolymorphaceae</taxon>
        <taxon>Actinopolymorpha</taxon>
    </lineage>
</organism>
<dbReference type="GO" id="GO:0005886">
    <property type="term" value="C:plasma membrane"/>
    <property type="evidence" value="ECO:0007669"/>
    <property type="project" value="UniProtKB-SubCell"/>
</dbReference>
<keyword evidence="11" id="KW-1185">Reference proteome</keyword>
<keyword evidence="5 8" id="KW-1133">Transmembrane helix</keyword>
<comment type="caution">
    <text evidence="10">The sequence shown here is derived from an EMBL/GenBank/DDBJ whole genome shotgun (WGS) entry which is preliminary data.</text>
</comment>
<evidence type="ECO:0000256" key="3">
    <source>
        <dbReference type="ARBA" id="ARBA00022475"/>
    </source>
</evidence>
<dbReference type="EMBL" id="JACBZH010000001">
    <property type="protein sequence ID" value="NYH88407.1"/>
    <property type="molecule type" value="Genomic_DNA"/>
</dbReference>
<evidence type="ECO:0000256" key="8">
    <source>
        <dbReference type="SAM" id="Phobius"/>
    </source>
</evidence>
<dbReference type="AlphaFoldDB" id="A0A852Z4W8"/>
<dbReference type="GO" id="GO:0022857">
    <property type="term" value="F:transmembrane transporter activity"/>
    <property type="evidence" value="ECO:0007669"/>
    <property type="project" value="InterPro"/>
</dbReference>
<dbReference type="CDD" id="cd06173">
    <property type="entry name" value="MFS_MefA_like"/>
    <property type="match status" value="1"/>
</dbReference>
<accession>A0A852Z4W8</accession>
<keyword evidence="2" id="KW-0813">Transport</keyword>
<gene>
    <name evidence="10" type="ORF">F4554_001045</name>
</gene>
<feature type="transmembrane region" description="Helical" evidence="8">
    <location>
        <begin position="344"/>
        <end position="366"/>
    </location>
</feature>
<evidence type="ECO:0000313" key="10">
    <source>
        <dbReference type="EMBL" id="NYH88407.1"/>
    </source>
</evidence>
<dbReference type="PROSITE" id="PS50850">
    <property type="entry name" value="MFS"/>
    <property type="match status" value="1"/>
</dbReference>
<dbReference type="InterPro" id="IPR020846">
    <property type="entry name" value="MFS_dom"/>
</dbReference>
<evidence type="ECO:0000256" key="1">
    <source>
        <dbReference type="ARBA" id="ARBA00004651"/>
    </source>
</evidence>
<dbReference type="InterPro" id="IPR036259">
    <property type="entry name" value="MFS_trans_sf"/>
</dbReference>
<feature type="compositionally biased region" description="Polar residues" evidence="7">
    <location>
        <begin position="541"/>
        <end position="551"/>
    </location>
</feature>
<dbReference type="InterPro" id="IPR010290">
    <property type="entry name" value="TM_effector"/>
</dbReference>
<evidence type="ECO:0000256" key="6">
    <source>
        <dbReference type="ARBA" id="ARBA00023136"/>
    </source>
</evidence>
<protein>
    <submittedName>
        <fullName evidence="10">MFS family permease</fullName>
    </submittedName>
</protein>
<feature type="transmembrane region" description="Helical" evidence="8">
    <location>
        <begin position="310"/>
        <end position="332"/>
    </location>
</feature>
<dbReference type="Pfam" id="PF05977">
    <property type="entry name" value="MFS_3"/>
    <property type="match status" value="1"/>
</dbReference>
<comment type="subcellular location">
    <subcellularLocation>
        <location evidence="1">Cell membrane</location>
        <topology evidence="1">Multi-pass membrane protein</topology>
    </subcellularLocation>
</comment>
<evidence type="ECO:0000256" key="4">
    <source>
        <dbReference type="ARBA" id="ARBA00022692"/>
    </source>
</evidence>
<feature type="transmembrane region" description="Helical" evidence="8">
    <location>
        <begin position="155"/>
        <end position="188"/>
    </location>
</feature>
<dbReference type="PANTHER" id="PTHR23513:SF11">
    <property type="entry name" value="STAPHYLOFERRIN A TRANSPORTER"/>
    <property type="match status" value="1"/>
</dbReference>
<evidence type="ECO:0000313" key="11">
    <source>
        <dbReference type="Proteomes" id="UP000579605"/>
    </source>
</evidence>
<dbReference type="PANTHER" id="PTHR23513">
    <property type="entry name" value="INTEGRAL MEMBRANE EFFLUX PROTEIN-RELATED"/>
    <property type="match status" value="1"/>
</dbReference>
<feature type="transmembrane region" description="Helical" evidence="8">
    <location>
        <begin position="12"/>
        <end position="29"/>
    </location>
</feature>
<feature type="compositionally biased region" description="Low complexity" evidence="7">
    <location>
        <begin position="425"/>
        <end position="439"/>
    </location>
</feature>
<feature type="transmembrane region" description="Helical" evidence="8">
    <location>
        <begin position="49"/>
        <end position="71"/>
    </location>
</feature>
<feature type="transmembrane region" description="Helical" evidence="8">
    <location>
        <begin position="372"/>
        <end position="394"/>
    </location>
</feature>
<feature type="transmembrane region" description="Helical" evidence="8">
    <location>
        <begin position="224"/>
        <end position="246"/>
    </location>
</feature>
<dbReference type="RefSeq" id="WP_337795882.1">
    <property type="nucleotide sequence ID" value="NZ_BAAARR010000022.1"/>
</dbReference>
<dbReference type="SUPFAM" id="SSF103473">
    <property type="entry name" value="MFS general substrate transporter"/>
    <property type="match status" value="1"/>
</dbReference>
<evidence type="ECO:0000259" key="9">
    <source>
        <dbReference type="PROSITE" id="PS50850"/>
    </source>
</evidence>
<keyword evidence="3" id="KW-1003">Cell membrane</keyword>
<proteinExistence type="predicted"/>
<keyword evidence="4 8" id="KW-0812">Transmembrane</keyword>
<feature type="domain" description="Major facilitator superfamily (MFS) profile" evidence="9">
    <location>
        <begin position="1"/>
        <end position="398"/>
    </location>
</feature>
<feature type="transmembrane region" description="Helical" evidence="8">
    <location>
        <begin position="284"/>
        <end position="304"/>
    </location>
</feature>
<feature type="transmembrane region" description="Helical" evidence="8">
    <location>
        <begin position="92"/>
        <end position="118"/>
    </location>
</feature>
<name>A0A852Z4W8_9ACTN</name>
<dbReference type="Proteomes" id="UP000579605">
    <property type="component" value="Unassembled WGS sequence"/>
</dbReference>
<evidence type="ECO:0000256" key="7">
    <source>
        <dbReference type="SAM" id="MobiDB-lite"/>
    </source>
</evidence>
<feature type="compositionally biased region" description="Basic and acidic residues" evidence="7">
    <location>
        <begin position="440"/>
        <end position="452"/>
    </location>
</feature>
<keyword evidence="6 8" id="KW-0472">Membrane</keyword>
<dbReference type="Gene3D" id="1.20.1250.20">
    <property type="entry name" value="MFS general substrate transporter like domains"/>
    <property type="match status" value="1"/>
</dbReference>